<dbReference type="Proteomes" id="UP000218263">
    <property type="component" value="Chromosome"/>
</dbReference>
<keyword evidence="1" id="KW-0808">Transferase</keyword>
<dbReference type="PANTHER" id="PTHR34817">
    <property type="entry name" value="NUCLEOTIDYLTRANSFERASE"/>
    <property type="match status" value="1"/>
</dbReference>
<organism evidence="1 2">
    <name type="scientific">Mucilaginibacter gotjawali</name>
    <dbReference type="NCBI Taxonomy" id="1550579"/>
    <lineage>
        <taxon>Bacteria</taxon>
        <taxon>Pseudomonadati</taxon>
        <taxon>Bacteroidota</taxon>
        <taxon>Sphingobacteriia</taxon>
        <taxon>Sphingobacteriales</taxon>
        <taxon>Sphingobacteriaceae</taxon>
        <taxon>Mucilaginibacter</taxon>
    </lineage>
</organism>
<dbReference type="EMBL" id="AP017313">
    <property type="protein sequence ID" value="BAU55982.1"/>
    <property type="molecule type" value="Genomic_DNA"/>
</dbReference>
<dbReference type="GO" id="GO:0016740">
    <property type="term" value="F:transferase activity"/>
    <property type="evidence" value="ECO:0007669"/>
    <property type="project" value="UniProtKB-KW"/>
</dbReference>
<keyword evidence="2" id="KW-1185">Reference proteome</keyword>
<protein>
    <submittedName>
        <fullName evidence="1">Putative nucleotidyltransferase</fullName>
    </submittedName>
</protein>
<dbReference type="RefSeq" id="WP_096354511.1">
    <property type="nucleotide sequence ID" value="NZ_AP017313.1"/>
</dbReference>
<dbReference type="Pfam" id="PF10127">
    <property type="entry name" value="RlaP"/>
    <property type="match status" value="1"/>
</dbReference>
<gene>
    <name evidence="1" type="ORF">MgSA37_04174</name>
</gene>
<evidence type="ECO:0000313" key="1">
    <source>
        <dbReference type="EMBL" id="BAU55982.1"/>
    </source>
</evidence>
<sequence length="251" mass="28920">MLEIIKEKLRELEKENHIRILYACESGSRAWGFPSPDSDFDVRFIYARTTNDYLSIHEIGDVIDLPVNEVLDIGGWDVKKALKLFLKSNGPLYEWLQSPIVYMDESGLAPELQQLMPKYFSLRAAGNHYLSMAINTVNDDLQGDQIKMKRYFYALRSALACKWIVERQTVPPMEFGALRVLVDDKFFQRDIDELLKLKAVSDEKKLIKPFPVLDDWLNATLTMCKELMGQIPSNHQPAGELNAVFRKYIAL</sequence>
<dbReference type="InterPro" id="IPR018775">
    <property type="entry name" value="RlaP"/>
</dbReference>
<accession>A0A0X8X6H8</accession>
<dbReference type="PANTHER" id="PTHR34817:SF2">
    <property type="entry name" value="NUCLEOTIDYLTRANSFERASE"/>
    <property type="match status" value="1"/>
</dbReference>
<dbReference type="OrthoDB" id="9796845at2"/>
<proteinExistence type="predicted"/>
<dbReference type="KEGG" id="mgot:MgSA37_04174"/>
<name>A0A0X8X6H8_9SPHI</name>
<dbReference type="AlphaFoldDB" id="A0A0X8X6H8"/>
<evidence type="ECO:0000313" key="2">
    <source>
        <dbReference type="Proteomes" id="UP000218263"/>
    </source>
</evidence>
<reference evidence="1 2" key="1">
    <citation type="submission" date="2015-12" db="EMBL/GenBank/DDBJ databases">
        <title>Genome sequence of Mucilaginibacter gotjawali.</title>
        <authorList>
            <person name="Lee J.S."/>
            <person name="Lee K.C."/>
            <person name="Kim K.K."/>
            <person name="Lee B.W."/>
        </authorList>
    </citation>
    <scope>NUCLEOTIDE SEQUENCE [LARGE SCALE GENOMIC DNA]</scope>
    <source>
        <strain evidence="1 2">SA3-7</strain>
    </source>
</reference>